<feature type="transmembrane region" description="Helical" evidence="1">
    <location>
        <begin position="104"/>
        <end position="121"/>
    </location>
</feature>
<keyword evidence="1" id="KW-1133">Transmembrane helix</keyword>
<comment type="caution">
    <text evidence="2">The sequence shown here is derived from an EMBL/GenBank/DDBJ whole genome shotgun (WGS) entry which is preliminary data.</text>
</comment>
<keyword evidence="1" id="KW-0812">Transmembrane</keyword>
<dbReference type="Pfam" id="PF12725">
    <property type="entry name" value="DUF3810"/>
    <property type="match status" value="1"/>
</dbReference>
<organism evidence="2 3">
    <name type="scientific">Acetoanaerobium pronyense</name>
    <dbReference type="NCBI Taxonomy" id="1482736"/>
    <lineage>
        <taxon>Bacteria</taxon>
        <taxon>Bacillati</taxon>
        <taxon>Bacillota</taxon>
        <taxon>Clostridia</taxon>
        <taxon>Peptostreptococcales</taxon>
        <taxon>Filifactoraceae</taxon>
        <taxon>Acetoanaerobium</taxon>
    </lineage>
</organism>
<sequence length="370" mass="42656">MFLEKAYSRRKKIEIPVSFAVLGIALCTFFLGILFEQRQDILEKYFSLTINKWIIQGINIITGILPFSLGEILYVSHLIAIPFVFFLLIYKMFKGGFFKFSGKIILYISALYILFMFLWGFNYSRISIAQMINLEVSMYTKQELYDLNLALVEKANNLRTLVEEDEKGLMTISGGYRDVFLRADKGFENAGEKIRPLSGRYGKPKSIALSKPMLYTRITGMYFPFTAEANVNTAIPHLLLPATTLHEMAHQRGIAREDEANFVAYLTGKLHPDFDFQYSATILALFNSMNALSREDSDLAREVASLYSEDLRRDIVSYREFWRRYEGKTSEVAERVNDSYLRSNRQDDGVKSYGRMVDLMIAHFKANKII</sequence>
<protein>
    <recommendedName>
        <fullName evidence="4">DUF3810 domain-containing protein</fullName>
    </recommendedName>
</protein>
<feature type="transmembrane region" description="Helical" evidence="1">
    <location>
        <begin position="72"/>
        <end position="92"/>
    </location>
</feature>
<gene>
    <name evidence="2" type="ORF">J2Z35_001112</name>
</gene>
<proteinExistence type="predicted"/>
<dbReference type="EMBL" id="JAGGLI010000010">
    <property type="protein sequence ID" value="MBP2027318.1"/>
    <property type="molecule type" value="Genomic_DNA"/>
</dbReference>
<keyword evidence="1" id="KW-0472">Membrane</keyword>
<dbReference type="Proteomes" id="UP001314903">
    <property type="component" value="Unassembled WGS sequence"/>
</dbReference>
<evidence type="ECO:0008006" key="4">
    <source>
        <dbReference type="Google" id="ProtNLM"/>
    </source>
</evidence>
<reference evidence="2 3" key="1">
    <citation type="submission" date="2021-03" db="EMBL/GenBank/DDBJ databases">
        <title>Genomic Encyclopedia of Type Strains, Phase IV (KMG-IV): sequencing the most valuable type-strain genomes for metagenomic binning, comparative biology and taxonomic classification.</title>
        <authorList>
            <person name="Goeker M."/>
        </authorList>
    </citation>
    <scope>NUCLEOTIDE SEQUENCE [LARGE SCALE GENOMIC DNA]</scope>
    <source>
        <strain evidence="2 3">DSM 27512</strain>
    </source>
</reference>
<dbReference type="InterPro" id="IPR024294">
    <property type="entry name" value="DUF3810"/>
</dbReference>
<evidence type="ECO:0000256" key="1">
    <source>
        <dbReference type="SAM" id="Phobius"/>
    </source>
</evidence>
<name>A0ABS4KHR2_9FIRM</name>
<evidence type="ECO:0000313" key="2">
    <source>
        <dbReference type="EMBL" id="MBP2027318.1"/>
    </source>
</evidence>
<keyword evidence="3" id="KW-1185">Reference proteome</keyword>
<evidence type="ECO:0000313" key="3">
    <source>
        <dbReference type="Proteomes" id="UP001314903"/>
    </source>
</evidence>
<accession>A0ABS4KHR2</accession>
<feature type="transmembrane region" description="Helical" evidence="1">
    <location>
        <begin position="15"/>
        <end position="35"/>
    </location>
</feature>
<dbReference type="RefSeq" id="WP_245330780.1">
    <property type="nucleotide sequence ID" value="NZ_JAGGLI010000010.1"/>
</dbReference>